<dbReference type="CDD" id="cd20379">
    <property type="entry name" value="Tudor_dTUD-like"/>
    <property type="match status" value="1"/>
</dbReference>
<dbReference type="WBParaSite" id="GPUH_0001608401-mRNA-1">
    <property type="protein sequence ID" value="GPUH_0001608401-mRNA-1"/>
    <property type="gene ID" value="GPUH_0001608401"/>
</dbReference>
<dbReference type="OrthoDB" id="5799100at2759"/>
<dbReference type="EMBL" id="UYRT01083250">
    <property type="protein sequence ID" value="VDN27168.1"/>
    <property type="molecule type" value="Genomic_DNA"/>
</dbReference>
<evidence type="ECO:0000313" key="2">
    <source>
        <dbReference type="EMBL" id="VDN27168.1"/>
    </source>
</evidence>
<dbReference type="PROSITE" id="PS50304">
    <property type="entry name" value="TUDOR"/>
    <property type="match status" value="1"/>
</dbReference>
<dbReference type="Gene3D" id="2.40.50.90">
    <property type="match status" value="1"/>
</dbReference>
<dbReference type="GO" id="GO:0005737">
    <property type="term" value="C:cytoplasm"/>
    <property type="evidence" value="ECO:0007669"/>
    <property type="project" value="UniProtKB-ARBA"/>
</dbReference>
<dbReference type="AlphaFoldDB" id="A0A183E521"/>
<reference evidence="4" key="1">
    <citation type="submission" date="2016-06" db="UniProtKB">
        <authorList>
            <consortium name="WormBaseParasite"/>
        </authorList>
    </citation>
    <scope>IDENTIFICATION</scope>
</reference>
<dbReference type="Gene3D" id="2.30.30.140">
    <property type="match status" value="1"/>
</dbReference>
<organism evidence="4">
    <name type="scientific">Gongylonema pulchrum</name>
    <dbReference type="NCBI Taxonomy" id="637853"/>
    <lineage>
        <taxon>Eukaryota</taxon>
        <taxon>Metazoa</taxon>
        <taxon>Ecdysozoa</taxon>
        <taxon>Nematoda</taxon>
        <taxon>Chromadorea</taxon>
        <taxon>Rhabditida</taxon>
        <taxon>Spirurina</taxon>
        <taxon>Spiruromorpha</taxon>
        <taxon>Spiruroidea</taxon>
        <taxon>Gongylonematidae</taxon>
        <taxon>Gongylonema</taxon>
    </lineage>
</organism>
<gene>
    <name evidence="2" type="ORF">GPUH_LOCUS16062</name>
</gene>
<feature type="domain" description="Tudor" evidence="1">
    <location>
        <begin position="14"/>
        <end position="72"/>
    </location>
</feature>
<sequence length="542" mass="59880">MQKCLGNASRILRNPEPGDICIVECEGQLFRGEVIDKVDRENAFVVRYVDYGDEQCFNAKLLYSVDGEVQSVLETPMFGMRCRLEGICPAGSGLNVHTNAWSRKALKLINSVIPLNKNFAAFVGPPDADGVHPIRVVVDEQIFQTSDLATLLVQKKLAAYEFDDCMTTAGNLLFSGRSLRCLEAKFLNSVLETPMFGMRCRLEGICPAGSGLNVHTNAWSRKALKLINSVIPLNKNFSAFVGPPDADGVHPIRVVVDEQIFQTSDLATLLVQKKLAAYEFDDCMTTAGNLLFSGRSLRCLEAKFLNVEGDIIYGLPYSFEASLRQCKSYLEQANITLAEYHGESKALIYRNGRCHRAIKLPPEHNGELQADKFFLVDEGRTIKLVEKHGTSFVVSLSAVKDPQAAFFLRMCPALAVGFFLNNRKLAPKAITYLKSVYTEMENIFFVACVRDVIRNGVCIIDELKFADDVSPRNLQSASRTVASGNASSQVVAVICPVAANRLTFDLHLWFLQEKVGKQGNCKNSEVEHSGASSCGIADFKKE</sequence>
<keyword evidence="3" id="KW-1185">Reference proteome</keyword>
<evidence type="ECO:0000313" key="3">
    <source>
        <dbReference type="Proteomes" id="UP000271098"/>
    </source>
</evidence>
<protein>
    <submittedName>
        <fullName evidence="4">Tudor domain-containing protein</fullName>
    </submittedName>
</protein>
<proteinExistence type="predicted"/>
<dbReference type="SUPFAM" id="SSF63748">
    <property type="entry name" value="Tudor/PWWP/MBT"/>
    <property type="match status" value="1"/>
</dbReference>
<accession>A0A183E521</accession>
<dbReference type="InterPro" id="IPR035437">
    <property type="entry name" value="SNase_OB-fold_sf"/>
</dbReference>
<reference evidence="2 3" key="2">
    <citation type="submission" date="2018-11" db="EMBL/GenBank/DDBJ databases">
        <authorList>
            <consortium name="Pathogen Informatics"/>
        </authorList>
    </citation>
    <scope>NUCLEOTIDE SEQUENCE [LARGE SCALE GENOMIC DNA]</scope>
</reference>
<name>A0A183E521_9BILA</name>
<dbReference type="Pfam" id="PF00567">
    <property type="entry name" value="TUDOR"/>
    <property type="match status" value="1"/>
</dbReference>
<evidence type="ECO:0000259" key="1">
    <source>
        <dbReference type="PROSITE" id="PS50304"/>
    </source>
</evidence>
<dbReference type="SMART" id="SM00333">
    <property type="entry name" value="TUDOR"/>
    <property type="match status" value="1"/>
</dbReference>
<dbReference type="PANTHER" id="PTHR22948:SF72">
    <property type="entry name" value="TUDOR DOMAIN-CONTAINING PROTEIN"/>
    <property type="match status" value="1"/>
</dbReference>
<dbReference type="PANTHER" id="PTHR22948">
    <property type="entry name" value="TUDOR DOMAIN CONTAINING PROTEIN"/>
    <property type="match status" value="1"/>
</dbReference>
<dbReference type="InterPro" id="IPR002999">
    <property type="entry name" value="Tudor"/>
</dbReference>
<dbReference type="Proteomes" id="UP000271098">
    <property type="component" value="Unassembled WGS sequence"/>
</dbReference>
<evidence type="ECO:0000313" key="4">
    <source>
        <dbReference type="WBParaSite" id="GPUH_0001608401-mRNA-1"/>
    </source>
</evidence>
<dbReference type="InterPro" id="IPR050621">
    <property type="entry name" value="Tudor_domain_containing"/>
</dbReference>